<name>A0A849CFP7_9NOCA</name>
<sequence length="117" mass="13442">MAEVRTEGRTLVVEPQGWHRLWTLKRRVVIPLSEVRGVELDPELARKPRGIRFGGTYLPRVITAGTYLHKGKRTFWDVRNPEKAVVIELSDGKYARVVVEVERPDRVVSKLRTAIGR</sequence>
<dbReference type="RefSeq" id="WP_067528833.1">
    <property type="nucleotide sequence ID" value="NZ_JABELX010000023.1"/>
</dbReference>
<dbReference type="Proteomes" id="UP000586827">
    <property type="component" value="Unassembled WGS sequence"/>
</dbReference>
<evidence type="ECO:0000313" key="2">
    <source>
        <dbReference type="Proteomes" id="UP000586827"/>
    </source>
</evidence>
<gene>
    <name evidence="1" type="ORF">HLB23_37970</name>
</gene>
<organism evidence="1 2">
    <name type="scientific">Nocardia uniformis</name>
    <dbReference type="NCBI Taxonomy" id="53432"/>
    <lineage>
        <taxon>Bacteria</taxon>
        <taxon>Bacillati</taxon>
        <taxon>Actinomycetota</taxon>
        <taxon>Actinomycetes</taxon>
        <taxon>Mycobacteriales</taxon>
        <taxon>Nocardiaceae</taxon>
        <taxon>Nocardia</taxon>
    </lineage>
</organism>
<dbReference type="AlphaFoldDB" id="A0A849CFP7"/>
<dbReference type="EMBL" id="JABELX010000023">
    <property type="protein sequence ID" value="NNH75575.1"/>
    <property type="molecule type" value="Genomic_DNA"/>
</dbReference>
<comment type="caution">
    <text evidence="1">The sequence shown here is derived from an EMBL/GenBank/DDBJ whole genome shotgun (WGS) entry which is preliminary data.</text>
</comment>
<accession>A0A849CFP7</accession>
<proteinExistence type="predicted"/>
<keyword evidence="2" id="KW-1185">Reference proteome</keyword>
<evidence type="ECO:0000313" key="1">
    <source>
        <dbReference type="EMBL" id="NNH75575.1"/>
    </source>
</evidence>
<reference evidence="1 2" key="1">
    <citation type="submission" date="2020-05" db="EMBL/GenBank/DDBJ databases">
        <title>MicrobeNet Type strains.</title>
        <authorList>
            <person name="Nicholson A.C."/>
        </authorList>
    </citation>
    <scope>NUCLEOTIDE SEQUENCE [LARGE SCALE GENOMIC DNA]</scope>
    <source>
        <strain evidence="1 2">JCM 3224</strain>
    </source>
</reference>
<protein>
    <submittedName>
        <fullName evidence="1">Uncharacterized protein</fullName>
    </submittedName>
</protein>